<dbReference type="GO" id="GO:0090313">
    <property type="term" value="P:regulation of protein targeting to membrane"/>
    <property type="evidence" value="ECO:0007669"/>
    <property type="project" value="TreeGrafter"/>
</dbReference>
<dbReference type="PIRSF" id="PIRSF034039">
    <property type="entry name" value="UCP034039"/>
    <property type="match status" value="1"/>
</dbReference>
<dbReference type="PANTHER" id="PTHR30441:SF4">
    <property type="entry name" value="PROTEIN ASMA"/>
    <property type="match status" value="1"/>
</dbReference>
<feature type="compositionally biased region" description="Low complexity" evidence="1">
    <location>
        <begin position="1166"/>
        <end position="1175"/>
    </location>
</feature>
<sequence length="1234" mass="128477">MLPPFINWTSYRADFEREASRILGRKVTVGGQASARLLPFPSVSFSDVSVAGVDGGPPAMTAKSFSMDAELSPFLRGEILIFDMRLNEPHLTIAVDDTGVLDWAIRPQAPAGVSDITLENVQIINGMVVVRHAASGTDQTIADINATLSADSLAGPWRMAGRALAGGRPGAFSISTGTVTEEGRMRLRVQAEPDDLPVVLETDGNAYFEDGAPRYAGTFQVGPRAEETADEAATQPFAISIDKEAAWTDLRFSGGFTLNHESLALDTVRLESGPVDDPYTAEGTGFIDLGREPRFVLKLEGRQVQLPAKDTAGAPISFAARLAAFRTFLDWLPRFSMAGSIDMSLPAVVAGDTTVRDLSFTAQPRPDGWTLSHFTARLPGRTTLEASGILRNAGEVSFDGKLLLAIAQPSGFASWLTDDVDETIRRLGSAGFSADVNLSTERQSARNLEIVLGGVKFTGLFDRLSPEGEQPASIVELDGGGLDLDGLRALAVLFLGERGDFRLAQDDLDLKLKAGPVAFSGLTAAKLDTAIRLKGGRLDIDRLAIQGLEGANLSATGQFDGFPAIRSGAADVTVLSDDMAGLALVLSRRFPENAILSGIAARTSLYSGLLGDARLDLNTRLEDDAVTVSGQGTAGGTQMDLRVVGTRAILHGDGDLQVSLSGRNEDGDAILAAWGAPVLPIGLAGRVETGLQIRGSRDDGYTVSGTISGPSSLMRFSGSARQTDAGLQLTGKGEAKGEDFSPWLMATGYGLPGLEIGLPAVLETPVTWSDGILGLAGLKGQVAGTDVSGALEVKGEGGRMSVTGDLTAGSLALDPLVGTLLGPDSVSMVGSDAWLQHPFVPAGAIPLDAKIGITAGELTLSGLPKAENATLRIGVEADRIRLSSLAADFGGGKISGLAELTNTGGNAILSTQVRIDGADLARIAGGDALSGAADISASISGSGKTPEGLIASLSGSGTANVKAVEISGLNASAYASIVTGADAAGPQIDQAKVEEIALPVLRAGSLSVPEADFAFTVAGGVIRTPPLRIDAGTASLSADLSANLSTGQMEAGGTLSFNPGDDELAGSEPSVGYRWTSEQGLVFDTGPLSQFLTQRALEKEQARVEAMQALLLEKQRLRRESAYFSDLARKREAALRAELERQAAEEEARQKAEDAAQQRLNEQAPEDGAAPVDPAADPDRPGAARETGPGQDVQRAPLAPPEQQSASSPSTPAPPALETEGLTIEDLLQNPKQF</sequence>
<organism evidence="2 3">
    <name type="scientific">Zhengella mangrovi</name>
    <dbReference type="NCBI Taxonomy" id="1982044"/>
    <lineage>
        <taxon>Bacteria</taxon>
        <taxon>Pseudomonadati</taxon>
        <taxon>Pseudomonadota</taxon>
        <taxon>Alphaproteobacteria</taxon>
        <taxon>Hyphomicrobiales</taxon>
        <taxon>Notoacmeibacteraceae</taxon>
        <taxon>Zhengella</taxon>
    </lineage>
</organism>
<dbReference type="GO" id="GO:0005886">
    <property type="term" value="C:plasma membrane"/>
    <property type="evidence" value="ECO:0007669"/>
    <property type="project" value="TreeGrafter"/>
</dbReference>
<evidence type="ECO:0000313" key="2">
    <source>
        <dbReference type="EMBL" id="PHP67559.1"/>
    </source>
</evidence>
<gene>
    <name evidence="2" type="ORF">CSC94_07595</name>
</gene>
<dbReference type="PANTHER" id="PTHR30441">
    <property type="entry name" value="DUF748 DOMAIN-CONTAINING PROTEIN"/>
    <property type="match status" value="1"/>
</dbReference>
<reference evidence="2 3" key="1">
    <citation type="submission" date="2017-10" db="EMBL/GenBank/DDBJ databases">
        <title>Sedimentibacterium mangrovi gen. nov., sp. nov., a novel member of family Phyllobacteriacea isolated from mangrove sediment.</title>
        <authorList>
            <person name="Liao H."/>
            <person name="Tian Y."/>
        </authorList>
    </citation>
    <scope>NUCLEOTIDE SEQUENCE [LARGE SCALE GENOMIC DNA]</scope>
    <source>
        <strain evidence="2 3">X9-2-2</strain>
    </source>
</reference>
<name>A0A2G1QQ03_9HYPH</name>
<proteinExistence type="predicted"/>
<evidence type="ECO:0000313" key="3">
    <source>
        <dbReference type="Proteomes" id="UP000221168"/>
    </source>
</evidence>
<evidence type="ECO:0000256" key="1">
    <source>
        <dbReference type="SAM" id="MobiDB-lite"/>
    </source>
</evidence>
<comment type="caution">
    <text evidence="2">The sequence shown here is derived from an EMBL/GenBank/DDBJ whole genome shotgun (WGS) entry which is preliminary data.</text>
</comment>
<dbReference type="AlphaFoldDB" id="A0A2G1QQ03"/>
<feature type="region of interest" description="Disordered" evidence="1">
    <location>
        <begin position="1141"/>
        <end position="1234"/>
    </location>
</feature>
<feature type="compositionally biased region" description="Basic and acidic residues" evidence="1">
    <location>
        <begin position="1141"/>
        <end position="1156"/>
    </location>
</feature>
<dbReference type="OrthoDB" id="9816380at2"/>
<dbReference type="InterPro" id="IPR017023">
    <property type="entry name" value="UCP034039"/>
</dbReference>
<protein>
    <submittedName>
        <fullName evidence="2">AsmA protein</fullName>
    </submittedName>
</protein>
<dbReference type="InterPro" id="IPR052894">
    <property type="entry name" value="AsmA-related"/>
</dbReference>
<dbReference type="Proteomes" id="UP000221168">
    <property type="component" value="Unassembled WGS sequence"/>
</dbReference>
<accession>A0A2G1QQ03</accession>
<keyword evidence="3" id="KW-1185">Reference proteome</keyword>
<feature type="compositionally biased region" description="Low complexity" evidence="1">
    <location>
        <begin position="1201"/>
        <end position="1210"/>
    </location>
</feature>
<dbReference type="EMBL" id="PDVP01000003">
    <property type="protein sequence ID" value="PHP67559.1"/>
    <property type="molecule type" value="Genomic_DNA"/>
</dbReference>